<evidence type="ECO:0000313" key="5">
    <source>
        <dbReference type="Proteomes" id="UP000679284"/>
    </source>
</evidence>
<dbReference type="GO" id="GO:0005737">
    <property type="term" value="C:cytoplasm"/>
    <property type="evidence" value="ECO:0007669"/>
    <property type="project" value="TreeGrafter"/>
</dbReference>
<keyword evidence="2" id="KW-0812">Transmembrane</keyword>
<evidence type="ECO:0000256" key="2">
    <source>
        <dbReference type="ARBA" id="ARBA00022692"/>
    </source>
</evidence>
<name>A0A8J8SKJ4_9RHOB</name>
<evidence type="ECO:0000256" key="3">
    <source>
        <dbReference type="ARBA" id="ARBA00022989"/>
    </source>
</evidence>
<dbReference type="RefSeq" id="WP_211784721.1">
    <property type="nucleotide sequence ID" value="NZ_CP047289.1"/>
</dbReference>
<comment type="subcellular location">
    <subcellularLocation>
        <location evidence="1">Membrane</location>
        <topology evidence="1">Single-pass membrane protein</topology>
    </subcellularLocation>
</comment>
<keyword evidence="3" id="KW-0472">Membrane</keyword>
<dbReference type="InterPro" id="IPR029044">
    <property type="entry name" value="Nucleotide-diphossugar_trans"/>
</dbReference>
<dbReference type="GO" id="GO:0016757">
    <property type="term" value="F:glycosyltransferase activity"/>
    <property type="evidence" value="ECO:0007669"/>
    <property type="project" value="TreeGrafter"/>
</dbReference>
<dbReference type="KEGG" id="fap:GR316_03820"/>
<dbReference type="PANTHER" id="PTHR21461">
    <property type="entry name" value="GLYCOSYLTRANSFERASE FAMILY 92 PROTEIN"/>
    <property type="match status" value="1"/>
</dbReference>
<reference evidence="4" key="1">
    <citation type="submission" date="2020-01" db="EMBL/GenBank/DDBJ databases">
        <authorList>
            <person name="Yang Y."/>
            <person name="Kwon Y.M."/>
        </authorList>
    </citation>
    <scope>NUCLEOTIDE SEQUENCE</scope>
    <source>
        <strain evidence="4">PG104</strain>
    </source>
</reference>
<evidence type="ECO:0000256" key="1">
    <source>
        <dbReference type="ARBA" id="ARBA00004167"/>
    </source>
</evidence>
<dbReference type="EMBL" id="CP047289">
    <property type="protein sequence ID" value="QUS35472.1"/>
    <property type="molecule type" value="Genomic_DNA"/>
</dbReference>
<dbReference type="SUPFAM" id="SSF53448">
    <property type="entry name" value="Nucleotide-diphospho-sugar transferases"/>
    <property type="match status" value="1"/>
</dbReference>
<evidence type="ECO:0000313" key="4">
    <source>
        <dbReference type="EMBL" id="QUS35472.1"/>
    </source>
</evidence>
<protein>
    <submittedName>
        <fullName evidence="4">Glycosyltransferase family 2 protein</fullName>
    </submittedName>
</protein>
<keyword evidence="3" id="KW-1133">Transmembrane helix</keyword>
<sequence>MAEARRLLITCMKNEGPFILDWLAHHVAIGFDHALVFTNDCDDGTVEVLDALAAAGVVTRLDNPYERMKGSPNPQKGALKYANRLPLVQKAEWVLVADVDEYVDIHVGDGSLDALFDATDGADAISMQWRLFGNDDVDAYEDRPITHQFSKCAPIYCPSPLQAWAVKTLFRGLTAGGGVFGKLGIHRPFGPAEGTPLRWVNGSGNLVPPEFFETGWRFGIRDHGYKLVTLNHYAVRSSQSFLVKRDRGRVNHVNRDQGLSYWTRMNFNMEECRSIRRMDDKAAAARQTLDALPGVRAAHDAAVTHHRTKIAALMEREDARAFYDEITSPERKLLSRHLSLLGRGDFDSGMPDLPPALLDTLRRIPVLT</sequence>
<proteinExistence type="predicted"/>
<keyword evidence="5" id="KW-1185">Reference proteome</keyword>
<dbReference type="GO" id="GO:0016020">
    <property type="term" value="C:membrane"/>
    <property type="evidence" value="ECO:0007669"/>
    <property type="project" value="UniProtKB-SubCell"/>
</dbReference>
<dbReference type="AlphaFoldDB" id="A0A8J8SKJ4"/>
<accession>A0A8J8SKJ4</accession>
<dbReference type="Pfam" id="PF13704">
    <property type="entry name" value="Glyco_tranf_2_4"/>
    <property type="match status" value="1"/>
</dbReference>
<dbReference type="Proteomes" id="UP000679284">
    <property type="component" value="Chromosome"/>
</dbReference>
<organism evidence="4 5">
    <name type="scientific">Falsirhodobacter algicola</name>
    <dbReference type="NCBI Taxonomy" id="2692330"/>
    <lineage>
        <taxon>Bacteria</taxon>
        <taxon>Pseudomonadati</taxon>
        <taxon>Pseudomonadota</taxon>
        <taxon>Alphaproteobacteria</taxon>
        <taxon>Rhodobacterales</taxon>
        <taxon>Paracoccaceae</taxon>
        <taxon>Falsirhodobacter</taxon>
    </lineage>
</organism>
<dbReference type="PANTHER" id="PTHR21461:SF69">
    <property type="entry name" value="GLYCOSYLTRANSFERASE FAMILY 92 PROTEIN"/>
    <property type="match status" value="1"/>
</dbReference>
<gene>
    <name evidence="4" type="ORF">GR316_03820</name>
</gene>